<reference evidence="2 3" key="1">
    <citation type="submission" date="2023-03" db="EMBL/GenBank/DDBJ databases">
        <title>WGS of Gossypium arboreum.</title>
        <authorList>
            <person name="Yu D."/>
        </authorList>
    </citation>
    <scope>NUCLEOTIDE SEQUENCE [LARGE SCALE GENOMIC DNA]</scope>
    <source>
        <tissue evidence="2">Leaf</tissue>
    </source>
</reference>
<dbReference type="EMBL" id="JARKNE010000004">
    <property type="protein sequence ID" value="KAK5836832.1"/>
    <property type="molecule type" value="Genomic_DNA"/>
</dbReference>
<organism evidence="2 3">
    <name type="scientific">Gossypium arboreum</name>
    <name type="common">Tree cotton</name>
    <name type="synonym">Gossypium nanking</name>
    <dbReference type="NCBI Taxonomy" id="29729"/>
    <lineage>
        <taxon>Eukaryota</taxon>
        <taxon>Viridiplantae</taxon>
        <taxon>Streptophyta</taxon>
        <taxon>Embryophyta</taxon>
        <taxon>Tracheophyta</taxon>
        <taxon>Spermatophyta</taxon>
        <taxon>Magnoliopsida</taxon>
        <taxon>eudicotyledons</taxon>
        <taxon>Gunneridae</taxon>
        <taxon>Pentapetalae</taxon>
        <taxon>rosids</taxon>
        <taxon>malvids</taxon>
        <taxon>Malvales</taxon>
        <taxon>Malvaceae</taxon>
        <taxon>Malvoideae</taxon>
        <taxon>Gossypium</taxon>
    </lineage>
</organism>
<gene>
    <name evidence="2" type="ORF">PVK06_012634</name>
</gene>
<evidence type="ECO:0000256" key="1">
    <source>
        <dbReference type="SAM" id="MobiDB-lite"/>
    </source>
</evidence>
<evidence type="ECO:0000313" key="3">
    <source>
        <dbReference type="Proteomes" id="UP001358586"/>
    </source>
</evidence>
<evidence type="ECO:0000313" key="2">
    <source>
        <dbReference type="EMBL" id="KAK5836832.1"/>
    </source>
</evidence>
<sequence length="111" mass="12341">MQEISRNSGDNIPQLEVDNGDGSRMDTNCITKKVHFKEGNGEEVTDMMVEPGPSPKRSWKDKFLGIKFRASDKVKLGSSSADADEDLEFLEGEIHRSIVNGIPAIDFSERI</sequence>
<protein>
    <submittedName>
        <fullName evidence="2">Uncharacterized protein</fullName>
    </submittedName>
</protein>
<dbReference type="Proteomes" id="UP001358586">
    <property type="component" value="Chromosome 4"/>
</dbReference>
<name>A0ABR0QC35_GOSAR</name>
<accession>A0ABR0QC35</accession>
<keyword evidence="3" id="KW-1185">Reference proteome</keyword>
<feature type="region of interest" description="Disordered" evidence="1">
    <location>
        <begin position="1"/>
        <end position="27"/>
    </location>
</feature>
<comment type="caution">
    <text evidence="2">The sequence shown here is derived from an EMBL/GenBank/DDBJ whole genome shotgun (WGS) entry which is preliminary data.</text>
</comment>
<proteinExistence type="predicted"/>
<feature type="compositionally biased region" description="Polar residues" evidence="1">
    <location>
        <begin position="1"/>
        <end position="11"/>
    </location>
</feature>